<organism evidence="2 3">
    <name type="scientific">Dreissena polymorpha</name>
    <name type="common">Zebra mussel</name>
    <name type="synonym">Mytilus polymorpha</name>
    <dbReference type="NCBI Taxonomy" id="45954"/>
    <lineage>
        <taxon>Eukaryota</taxon>
        <taxon>Metazoa</taxon>
        <taxon>Spiralia</taxon>
        <taxon>Lophotrochozoa</taxon>
        <taxon>Mollusca</taxon>
        <taxon>Bivalvia</taxon>
        <taxon>Autobranchia</taxon>
        <taxon>Heteroconchia</taxon>
        <taxon>Euheterodonta</taxon>
        <taxon>Imparidentia</taxon>
        <taxon>Neoheterodontei</taxon>
        <taxon>Myida</taxon>
        <taxon>Dreissenoidea</taxon>
        <taxon>Dreissenidae</taxon>
        <taxon>Dreissena</taxon>
    </lineage>
</organism>
<accession>A0A9D4CH61</accession>
<name>A0A9D4CH61_DREPO</name>
<evidence type="ECO:0000313" key="3">
    <source>
        <dbReference type="Proteomes" id="UP000828390"/>
    </source>
</evidence>
<comment type="caution">
    <text evidence="2">The sequence shown here is derived from an EMBL/GenBank/DDBJ whole genome shotgun (WGS) entry which is preliminary data.</text>
</comment>
<keyword evidence="3" id="KW-1185">Reference proteome</keyword>
<reference evidence="2" key="2">
    <citation type="submission" date="2020-11" db="EMBL/GenBank/DDBJ databases">
        <authorList>
            <person name="McCartney M.A."/>
            <person name="Auch B."/>
            <person name="Kono T."/>
            <person name="Mallez S."/>
            <person name="Becker A."/>
            <person name="Gohl D.M."/>
            <person name="Silverstein K.A.T."/>
            <person name="Koren S."/>
            <person name="Bechman K.B."/>
            <person name="Herman A."/>
            <person name="Abrahante J.E."/>
            <person name="Garbe J."/>
        </authorList>
    </citation>
    <scope>NUCLEOTIDE SEQUENCE</scope>
    <source>
        <strain evidence="2">Duluth1</strain>
        <tissue evidence="2">Whole animal</tissue>
    </source>
</reference>
<sequence>MYLLLSSRCLGLLFSVYDDSWVMLSTIAVVKKVYLSPSCVGKSHVVGCAHLRIKVHIEAGYVIVVSVVFVAEPAVITSVVSVVESIVMLSLDMVLMRTALLINCDVC</sequence>
<keyword evidence="1" id="KW-0812">Transmembrane</keyword>
<proteinExistence type="predicted"/>
<reference evidence="2" key="1">
    <citation type="journal article" date="2019" name="bioRxiv">
        <title>The Genome of the Zebra Mussel, Dreissena polymorpha: A Resource for Invasive Species Research.</title>
        <authorList>
            <person name="McCartney M.A."/>
            <person name="Auch B."/>
            <person name="Kono T."/>
            <person name="Mallez S."/>
            <person name="Zhang Y."/>
            <person name="Obille A."/>
            <person name="Becker A."/>
            <person name="Abrahante J.E."/>
            <person name="Garbe J."/>
            <person name="Badalamenti J.P."/>
            <person name="Herman A."/>
            <person name="Mangelson H."/>
            <person name="Liachko I."/>
            <person name="Sullivan S."/>
            <person name="Sone E.D."/>
            <person name="Koren S."/>
            <person name="Silverstein K.A.T."/>
            <person name="Beckman K.B."/>
            <person name="Gohl D.M."/>
        </authorList>
    </citation>
    <scope>NUCLEOTIDE SEQUENCE</scope>
    <source>
        <strain evidence="2">Duluth1</strain>
        <tissue evidence="2">Whole animal</tissue>
    </source>
</reference>
<feature type="transmembrane region" description="Helical" evidence="1">
    <location>
        <begin position="61"/>
        <end position="87"/>
    </location>
</feature>
<protein>
    <submittedName>
        <fullName evidence="2">Uncharacterized protein</fullName>
    </submittedName>
</protein>
<keyword evidence="1" id="KW-1133">Transmembrane helix</keyword>
<evidence type="ECO:0000256" key="1">
    <source>
        <dbReference type="SAM" id="Phobius"/>
    </source>
</evidence>
<evidence type="ECO:0000313" key="2">
    <source>
        <dbReference type="EMBL" id="KAH3725190.1"/>
    </source>
</evidence>
<dbReference type="Proteomes" id="UP000828390">
    <property type="component" value="Unassembled WGS sequence"/>
</dbReference>
<dbReference type="EMBL" id="JAIWYP010000012">
    <property type="protein sequence ID" value="KAH3725190.1"/>
    <property type="molecule type" value="Genomic_DNA"/>
</dbReference>
<dbReference type="AlphaFoldDB" id="A0A9D4CH61"/>
<keyword evidence="1" id="KW-0472">Membrane</keyword>
<gene>
    <name evidence="2" type="ORF">DPMN_051025</name>
</gene>